<dbReference type="SUPFAM" id="SSF81383">
    <property type="entry name" value="F-box domain"/>
    <property type="match status" value="1"/>
</dbReference>
<keyword evidence="1" id="KW-0547">Nucleotide-binding</keyword>
<dbReference type="InterPro" id="IPR050173">
    <property type="entry name" value="ABC_transporter_C-like"/>
</dbReference>
<dbReference type="GO" id="GO:0016020">
    <property type="term" value="C:membrane"/>
    <property type="evidence" value="ECO:0007669"/>
    <property type="project" value="TreeGrafter"/>
</dbReference>
<keyword evidence="2" id="KW-0067">ATP-binding</keyword>
<organism evidence="3 4">
    <name type="scientific">Thraustotheca clavata</name>
    <dbReference type="NCBI Taxonomy" id="74557"/>
    <lineage>
        <taxon>Eukaryota</taxon>
        <taxon>Sar</taxon>
        <taxon>Stramenopiles</taxon>
        <taxon>Oomycota</taxon>
        <taxon>Saprolegniomycetes</taxon>
        <taxon>Saprolegniales</taxon>
        <taxon>Achlyaceae</taxon>
        <taxon>Thraustotheca</taxon>
    </lineage>
</organism>
<dbReference type="Proteomes" id="UP000243217">
    <property type="component" value="Unassembled WGS sequence"/>
</dbReference>
<dbReference type="InterPro" id="IPR036047">
    <property type="entry name" value="F-box-like_dom_sf"/>
</dbReference>
<dbReference type="Gene3D" id="1.20.1280.50">
    <property type="match status" value="1"/>
</dbReference>
<comment type="caution">
    <text evidence="3">The sequence shown here is derived from an EMBL/GenBank/DDBJ whole genome shotgun (WGS) entry which is preliminary data.</text>
</comment>
<feature type="non-terminal residue" evidence="3">
    <location>
        <position position="1"/>
    </location>
</feature>
<proteinExistence type="predicted"/>
<dbReference type="AlphaFoldDB" id="A0A1V9YVW7"/>
<dbReference type="CDD" id="cd09917">
    <property type="entry name" value="F-box_SF"/>
    <property type="match status" value="1"/>
</dbReference>
<dbReference type="InterPro" id="IPR027417">
    <property type="entry name" value="P-loop_NTPase"/>
</dbReference>
<protein>
    <submittedName>
        <fullName evidence="3">Multidrug resistance-associated protein 1-like</fullName>
    </submittedName>
</protein>
<dbReference type="OrthoDB" id="152766at2759"/>
<keyword evidence="4" id="KW-1185">Reference proteome</keyword>
<evidence type="ECO:0000313" key="4">
    <source>
        <dbReference type="Proteomes" id="UP000243217"/>
    </source>
</evidence>
<dbReference type="GO" id="GO:0042626">
    <property type="term" value="F:ATPase-coupled transmembrane transporter activity"/>
    <property type="evidence" value="ECO:0007669"/>
    <property type="project" value="TreeGrafter"/>
</dbReference>
<dbReference type="SUPFAM" id="SSF52540">
    <property type="entry name" value="P-loop containing nucleoside triphosphate hydrolases"/>
    <property type="match status" value="1"/>
</dbReference>
<evidence type="ECO:0000256" key="2">
    <source>
        <dbReference type="ARBA" id="ARBA00022840"/>
    </source>
</evidence>
<dbReference type="EMBL" id="JNBS01002643">
    <property type="protein sequence ID" value="OQR89852.1"/>
    <property type="molecule type" value="Genomic_DNA"/>
</dbReference>
<dbReference type="GO" id="GO:0005524">
    <property type="term" value="F:ATP binding"/>
    <property type="evidence" value="ECO:0007669"/>
    <property type="project" value="UniProtKB-KW"/>
</dbReference>
<sequence length="244" mass="27237">TESGENLFSRGQAQLLCICRAFLRKSKVVCIDEATASIDHATDHLLQQTLQSVFQHTTVLTVAHRMNNIMKSERIIVLDNGKVVENDSPSSLLENPNGTNIPAGMLTNVPSAVVHANIFVYLDASSLARMGMTSREWQEQVCVAVAWRQHVQQHFNIVVGVFPLQELSMWRLLYASLVFDSKAIENALSVDQVLEVYKSVPLVKLSSEALPIRSEAVLMHGLRKFPTSIDLIQFYAAALRNDMF</sequence>
<evidence type="ECO:0000256" key="1">
    <source>
        <dbReference type="ARBA" id="ARBA00022741"/>
    </source>
</evidence>
<dbReference type="STRING" id="74557.A0A1V9YVW7"/>
<dbReference type="Gene3D" id="3.40.50.300">
    <property type="entry name" value="P-loop containing nucleotide triphosphate hydrolases"/>
    <property type="match status" value="1"/>
</dbReference>
<gene>
    <name evidence="3" type="ORF">THRCLA_09546</name>
</gene>
<reference evidence="3 4" key="1">
    <citation type="journal article" date="2014" name="Genome Biol. Evol.">
        <title>The secreted proteins of Achlya hypogyna and Thraustotheca clavata identify the ancestral oomycete secretome and reveal gene acquisitions by horizontal gene transfer.</title>
        <authorList>
            <person name="Misner I."/>
            <person name="Blouin N."/>
            <person name="Leonard G."/>
            <person name="Richards T.A."/>
            <person name="Lane C.E."/>
        </authorList>
    </citation>
    <scope>NUCLEOTIDE SEQUENCE [LARGE SCALE GENOMIC DNA]</scope>
    <source>
        <strain evidence="3 4">ATCC 34112</strain>
    </source>
</reference>
<name>A0A1V9YVW7_9STRA</name>
<evidence type="ECO:0000313" key="3">
    <source>
        <dbReference type="EMBL" id="OQR89852.1"/>
    </source>
</evidence>
<accession>A0A1V9YVW7</accession>
<dbReference type="PANTHER" id="PTHR24223">
    <property type="entry name" value="ATP-BINDING CASSETTE SUB-FAMILY C"/>
    <property type="match status" value="1"/>
</dbReference>